<evidence type="ECO:0000259" key="3">
    <source>
        <dbReference type="Pfam" id="PF05598"/>
    </source>
</evidence>
<feature type="domain" description="Transposase IS4-like" evidence="2">
    <location>
        <begin position="276"/>
        <end position="435"/>
    </location>
</feature>
<reference evidence="4 5" key="1">
    <citation type="submission" date="2020-08" db="EMBL/GenBank/DDBJ databases">
        <title>Genomic Encyclopedia of Archaeal and Bacterial Type Strains, Phase II (KMG-II): from individual species to whole genera.</title>
        <authorList>
            <person name="Goeker M."/>
        </authorList>
    </citation>
    <scope>NUCLEOTIDE SEQUENCE [LARGE SCALE GENOMIC DNA]</scope>
    <source>
        <strain evidence="4 5">DSM 23288</strain>
    </source>
</reference>
<feature type="region of interest" description="Disordered" evidence="1">
    <location>
        <begin position="175"/>
        <end position="197"/>
    </location>
</feature>
<dbReference type="GO" id="GO:0004803">
    <property type="term" value="F:transposase activity"/>
    <property type="evidence" value="ECO:0007669"/>
    <property type="project" value="InterPro"/>
</dbReference>
<dbReference type="AlphaFoldDB" id="A0A840IM10"/>
<dbReference type="InterPro" id="IPR002559">
    <property type="entry name" value="Transposase_11"/>
</dbReference>
<evidence type="ECO:0000313" key="4">
    <source>
        <dbReference type="EMBL" id="MBB4665291.1"/>
    </source>
</evidence>
<dbReference type="InterPro" id="IPR008490">
    <property type="entry name" value="Transposase_InsH_N"/>
</dbReference>
<dbReference type="Pfam" id="PF05598">
    <property type="entry name" value="DUF772"/>
    <property type="match status" value="1"/>
</dbReference>
<accession>A0A840IM10</accession>
<dbReference type="EMBL" id="JACHNU010000017">
    <property type="protein sequence ID" value="MBB4665291.1"/>
    <property type="molecule type" value="Genomic_DNA"/>
</dbReference>
<feature type="domain" description="Transposase InsH N-terminal" evidence="3">
    <location>
        <begin position="19"/>
        <end position="112"/>
    </location>
</feature>
<dbReference type="Proteomes" id="UP000585272">
    <property type="component" value="Unassembled WGS sequence"/>
</dbReference>
<proteinExistence type="predicted"/>
<dbReference type="PANTHER" id="PTHR33408:SF2">
    <property type="entry name" value="TRANSPOSASE DDE DOMAIN-CONTAINING PROTEIN"/>
    <property type="match status" value="1"/>
</dbReference>
<protein>
    <submittedName>
        <fullName evidence="4">Transposase</fullName>
    </submittedName>
</protein>
<comment type="caution">
    <text evidence="4">The sequence shown here is derived from an EMBL/GenBank/DDBJ whole genome shotgun (WGS) entry which is preliminary data.</text>
</comment>
<evidence type="ECO:0000259" key="2">
    <source>
        <dbReference type="Pfam" id="PF01609"/>
    </source>
</evidence>
<evidence type="ECO:0000256" key="1">
    <source>
        <dbReference type="SAM" id="MobiDB-lite"/>
    </source>
</evidence>
<evidence type="ECO:0000313" key="5">
    <source>
        <dbReference type="Proteomes" id="UP000585272"/>
    </source>
</evidence>
<organism evidence="4 5">
    <name type="scientific">Conexibacter arvalis</name>
    <dbReference type="NCBI Taxonomy" id="912552"/>
    <lineage>
        <taxon>Bacteria</taxon>
        <taxon>Bacillati</taxon>
        <taxon>Actinomycetota</taxon>
        <taxon>Thermoleophilia</taxon>
        <taxon>Solirubrobacterales</taxon>
        <taxon>Conexibacteraceae</taxon>
        <taxon>Conexibacter</taxon>
    </lineage>
</organism>
<dbReference type="GO" id="GO:0003677">
    <property type="term" value="F:DNA binding"/>
    <property type="evidence" value="ECO:0007669"/>
    <property type="project" value="InterPro"/>
</dbReference>
<dbReference type="GO" id="GO:0006313">
    <property type="term" value="P:DNA transposition"/>
    <property type="evidence" value="ECO:0007669"/>
    <property type="project" value="InterPro"/>
</dbReference>
<dbReference type="Pfam" id="PF01609">
    <property type="entry name" value="DDE_Tnp_1"/>
    <property type="match status" value="1"/>
</dbReference>
<sequence>MGQNFLSCDREQELLLPPSLREWLPEDHLAWFVLDAVEAIDLAAFYASYRADGWGRAAHEPAMMVALLLYAYAIGERSSRAIERRCREDVAFRVICANQTPDHATIARFRARHEQALADTFTSVLALCGRAGLVSVGTVAIDGTLIAANASRAATRTHAAIREEVERILADAARTDAAEDAQHGDRRGNELPPELADRRSRLARLRRCREELEAEQATEQAAYEANLAWRAEWEAEHGRKLGGRKPTPPDPDALAGRKRNVTDPDSRLLRRAGRTPVQGYNAQLATGPGQIILAADITPQSNDSGQLEPMTSQAVETLTAAGIDRELDVVLADGGYWNSPQIRHLRQQGLEPIVPTKAAGRTTPRTLSPRQGAEADRIDRLLATPEGAALYRRRQQLIEPVFAHTKFLRRIDRFQRRGLTACRTEWRLIAATHNLLKLWRATTATA</sequence>
<feature type="region of interest" description="Disordered" evidence="1">
    <location>
        <begin position="237"/>
        <end position="260"/>
    </location>
</feature>
<keyword evidence="5" id="KW-1185">Reference proteome</keyword>
<gene>
    <name evidence="4" type="ORF">BDZ31_004919</name>
</gene>
<name>A0A840IM10_9ACTN</name>
<dbReference type="PANTHER" id="PTHR33408">
    <property type="entry name" value="TRANSPOSASE"/>
    <property type="match status" value="1"/>
</dbReference>
<dbReference type="RefSeq" id="WP_183346089.1">
    <property type="nucleotide sequence ID" value="NZ_JACHNU010000017.1"/>
</dbReference>